<feature type="compositionally biased region" description="Basic and acidic residues" evidence="1">
    <location>
        <begin position="15"/>
        <end position="32"/>
    </location>
</feature>
<gene>
    <name evidence="2" type="ORF">N8I77_002772</name>
</gene>
<reference evidence="2" key="1">
    <citation type="submission" date="2023-06" db="EMBL/GenBank/DDBJ databases">
        <authorList>
            <person name="Noh H."/>
        </authorList>
    </citation>
    <scope>NUCLEOTIDE SEQUENCE</scope>
    <source>
        <strain evidence="2">DUCC20226</strain>
    </source>
</reference>
<sequence>MLRPSSAHRSRRAPPLKDSDYDHEINLVDHAAEAVTPQALSPEPGQQPEQQAEQQTRPTSTTPQSESEPEPRAGPSSTQKARPRSRSPRHSTSSVSAISRNSKTVSKKSTSRESLAGKAAVPQLELTEPTPLDGPRLPQTDGNGAQRRKPTPETAIDVLYENERGGLLCGIPLFSPKALGQLDPPNWTNFAHKPSPTSIHTAQVPDPSWVWSWPEWHINKEEGVDENGWEYSFMFAKLFSWHPPRWYNSCVRRRAWTRQRVKRDPESNDPHMLNTEYFTVRRSVETARSGSKASSRHSRASHSVSSWVSAEAGEKPDIEDIETLMAILSRSRIDREKIEAVENFLQHGGDELVHLQHKMHDIMAIFVFQASRRVLLSKLNEVFDETQQALKENDTGKLQRRSNNLKGAIRHADEECRRLEYWSDVKKLVREGNTMATDKCEGWTEEWRGLDQSGPAEPSRDR</sequence>
<evidence type="ECO:0008006" key="4">
    <source>
        <dbReference type="Google" id="ProtNLM"/>
    </source>
</evidence>
<protein>
    <recommendedName>
        <fullName evidence="4">Meiotically up-regulated 65 protein</fullName>
    </recommendedName>
</protein>
<name>A0AAD9STN7_PHOAM</name>
<feature type="compositionally biased region" description="Low complexity" evidence="1">
    <location>
        <begin position="42"/>
        <end position="66"/>
    </location>
</feature>
<organism evidence="2 3">
    <name type="scientific">Phomopsis amygdali</name>
    <name type="common">Fusicoccum amygdali</name>
    <dbReference type="NCBI Taxonomy" id="1214568"/>
    <lineage>
        <taxon>Eukaryota</taxon>
        <taxon>Fungi</taxon>
        <taxon>Dikarya</taxon>
        <taxon>Ascomycota</taxon>
        <taxon>Pezizomycotina</taxon>
        <taxon>Sordariomycetes</taxon>
        <taxon>Sordariomycetidae</taxon>
        <taxon>Diaporthales</taxon>
        <taxon>Diaporthaceae</taxon>
        <taxon>Diaporthe</taxon>
    </lineage>
</organism>
<dbReference type="AlphaFoldDB" id="A0AAD9STN7"/>
<proteinExistence type="predicted"/>
<dbReference type="Proteomes" id="UP001265746">
    <property type="component" value="Unassembled WGS sequence"/>
</dbReference>
<keyword evidence="3" id="KW-1185">Reference proteome</keyword>
<accession>A0AAD9STN7</accession>
<feature type="compositionally biased region" description="Polar residues" evidence="1">
    <location>
        <begin position="97"/>
        <end position="108"/>
    </location>
</feature>
<feature type="compositionally biased region" description="Basic residues" evidence="1">
    <location>
        <begin position="1"/>
        <end position="14"/>
    </location>
</feature>
<evidence type="ECO:0000256" key="1">
    <source>
        <dbReference type="SAM" id="MobiDB-lite"/>
    </source>
</evidence>
<evidence type="ECO:0000313" key="3">
    <source>
        <dbReference type="Proteomes" id="UP001265746"/>
    </source>
</evidence>
<dbReference type="EMBL" id="JAUJFL010000001">
    <property type="protein sequence ID" value="KAK2616061.1"/>
    <property type="molecule type" value="Genomic_DNA"/>
</dbReference>
<comment type="caution">
    <text evidence="2">The sequence shown here is derived from an EMBL/GenBank/DDBJ whole genome shotgun (WGS) entry which is preliminary data.</text>
</comment>
<evidence type="ECO:0000313" key="2">
    <source>
        <dbReference type="EMBL" id="KAK2616061.1"/>
    </source>
</evidence>
<feature type="region of interest" description="Disordered" evidence="1">
    <location>
        <begin position="1"/>
        <end position="152"/>
    </location>
</feature>